<reference evidence="4" key="1">
    <citation type="journal article" date="2017" name="Nat. Ecol. Evol.">
        <title>Genome expansion and lineage-specific genetic innovations in the forest pathogenic fungi Armillaria.</title>
        <authorList>
            <person name="Sipos G."/>
            <person name="Prasanna A.N."/>
            <person name="Walter M.C."/>
            <person name="O'Connor E."/>
            <person name="Balint B."/>
            <person name="Krizsan K."/>
            <person name="Kiss B."/>
            <person name="Hess J."/>
            <person name="Varga T."/>
            <person name="Slot J."/>
            <person name="Riley R."/>
            <person name="Boka B."/>
            <person name="Rigling D."/>
            <person name="Barry K."/>
            <person name="Lee J."/>
            <person name="Mihaltcheva S."/>
            <person name="LaButti K."/>
            <person name="Lipzen A."/>
            <person name="Waldron R."/>
            <person name="Moloney N.M."/>
            <person name="Sperisen C."/>
            <person name="Kredics L."/>
            <person name="Vagvoelgyi C."/>
            <person name="Patrignani A."/>
            <person name="Fitzpatrick D."/>
            <person name="Nagy I."/>
            <person name="Doyle S."/>
            <person name="Anderson J.B."/>
            <person name="Grigoriev I.V."/>
            <person name="Gueldener U."/>
            <person name="Muensterkoetter M."/>
            <person name="Nagy L.G."/>
        </authorList>
    </citation>
    <scope>NUCLEOTIDE SEQUENCE [LARGE SCALE GENOMIC DNA]</scope>
    <source>
        <strain evidence="4">C18/9</strain>
    </source>
</reference>
<dbReference type="InterPro" id="IPR025870">
    <property type="entry name" value="Glyoxalase-like_dom"/>
</dbReference>
<gene>
    <name evidence="3" type="ORF">ARMOST_08332</name>
</gene>
<proteinExistence type="predicted"/>
<accession>A0A284R8B4</accession>
<evidence type="ECO:0000313" key="4">
    <source>
        <dbReference type="Proteomes" id="UP000219338"/>
    </source>
</evidence>
<keyword evidence="4" id="KW-1185">Reference proteome</keyword>
<dbReference type="Proteomes" id="UP000219338">
    <property type="component" value="Unassembled WGS sequence"/>
</dbReference>
<dbReference type="PANTHER" id="PTHR40265:SF1">
    <property type="entry name" value="GLYOXALASE-LIKE DOMAIN-CONTAINING PROTEIN"/>
    <property type="match status" value="1"/>
</dbReference>
<name>A0A284R8B4_ARMOS</name>
<feature type="domain" description="Glyoxalase-like" evidence="2">
    <location>
        <begin position="9"/>
        <end position="190"/>
    </location>
</feature>
<dbReference type="OrthoDB" id="2997660at2759"/>
<evidence type="ECO:0000259" key="2">
    <source>
        <dbReference type="Pfam" id="PF13468"/>
    </source>
</evidence>
<sequence>MQDTSTRVLDHIVHLTPPGTVQQALDSFKSLGFKVLEGGTHADGLTSNALVVLADGAYLELIAFTHAASWYPSGSDERRRREAHRWATKRPGWIDFAFLGNGSKTTRISDIINARGKADGSGTVYRSEVKGGRIRPDGVELKWLISSPAEESVLPFFCGDLTPRELRVPLQPPSNTVHPCTAAGVAHVHCHWRATSSIFITIVQMEPSDVINGIIETILRADSERTHAARTPKWASIDRNMRRGLPSSTSGLPQLPNRNVSMDCPTATIEDATWMHEMPSHLFSFSLPTGFKITLTTAIYGKLSSKSRSPADGVPLSTSDGALKKSRKGVDKQTSVSVHVVEETEQTVPHKLTFPPETFEEDPEENTAKLTSMGIKVRDFATSSSSTLPVAELFNHHIAIAEYEIRMRENPRVSPIDGKMLYRLVNIGCISREEARKRWHRMDWDSLLHYELLGKPYPYRTVQGLSIPTTRKEREKIIEEWGHYVVFYDQVKAKSYRAERKAVKTQEARQLTYLEVEKANRESSGVGLSVISPLRVPPGSCIGPSLRRKRPTIDGNKPRVVKFSDSVDALVSTSFTPQPASFLGRRCSTESLSLQKVERR</sequence>
<feature type="region of interest" description="Disordered" evidence="1">
    <location>
        <begin position="305"/>
        <end position="334"/>
    </location>
</feature>
<organism evidence="3 4">
    <name type="scientific">Armillaria ostoyae</name>
    <name type="common">Armillaria root rot fungus</name>
    <dbReference type="NCBI Taxonomy" id="47428"/>
    <lineage>
        <taxon>Eukaryota</taxon>
        <taxon>Fungi</taxon>
        <taxon>Dikarya</taxon>
        <taxon>Basidiomycota</taxon>
        <taxon>Agaricomycotina</taxon>
        <taxon>Agaricomycetes</taxon>
        <taxon>Agaricomycetidae</taxon>
        <taxon>Agaricales</taxon>
        <taxon>Marasmiineae</taxon>
        <taxon>Physalacriaceae</taxon>
        <taxon>Armillaria</taxon>
    </lineage>
</organism>
<dbReference type="PANTHER" id="PTHR40265">
    <property type="entry name" value="BLL2707 PROTEIN"/>
    <property type="match status" value="1"/>
</dbReference>
<evidence type="ECO:0000313" key="3">
    <source>
        <dbReference type="EMBL" id="SJL04961.1"/>
    </source>
</evidence>
<dbReference type="Pfam" id="PF13468">
    <property type="entry name" value="Glyoxalase_3"/>
    <property type="match status" value="1"/>
</dbReference>
<dbReference type="Gene3D" id="3.10.180.10">
    <property type="entry name" value="2,3-Dihydroxybiphenyl 1,2-Dioxygenase, domain 1"/>
    <property type="match status" value="1"/>
</dbReference>
<protein>
    <recommendedName>
        <fullName evidence="2">Glyoxalase-like domain-containing protein</fullName>
    </recommendedName>
</protein>
<dbReference type="InterPro" id="IPR029068">
    <property type="entry name" value="Glyas_Bleomycin-R_OHBP_Dase"/>
</dbReference>
<dbReference type="AlphaFoldDB" id="A0A284R8B4"/>
<evidence type="ECO:0000256" key="1">
    <source>
        <dbReference type="SAM" id="MobiDB-lite"/>
    </source>
</evidence>
<dbReference type="EMBL" id="FUEG01000005">
    <property type="protein sequence ID" value="SJL04961.1"/>
    <property type="molecule type" value="Genomic_DNA"/>
</dbReference>